<evidence type="ECO:0000256" key="1">
    <source>
        <dbReference type="SAM" id="Coils"/>
    </source>
</evidence>
<dbReference type="EMBL" id="AABVLA010000063">
    <property type="protein sequence ID" value="EAJ1622836.1"/>
    <property type="molecule type" value="Genomic_DNA"/>
</dbReference>
<dbReference type="Pfam" id="PF02498">
    <property type="entry name" value="Bro-N"/>
    <property type="match status" value="1"/>
</dbReference>
<dbReference type="InterPro" id="IPR010982">
    <property type="entry name" value="Lambda_DNA-bd_dom_sf"/>
</dbReference>
<dbReference type="InterPro" id="IPR003497">
    <property type="entry name" value="BRO_N_domain"/>
</dbReference>
<name>A0A381F3N9_CAMUP</name>
<dbReference type="Gene3D" id="1.10.260.40">
    <property type="entry name" value="lambda repressor-like DNA-binding domains"/>
    <property type="match status" value="1"/>
</dbReference>
<dbReference type="SMART" id="SM01040">
    <property type="entry name" value="Bro-N"/>
    <property type="match status" value="1"/>
</dbReference>
<feature type="domain" description="HTH cro/C1-type" evidence="2">
    <location>
        <begin position="205"/>
        <end position="260"/>
    </location>
</feature>
<dbReference type="PANTHER" id="PTHR36180:SF2">
    <property type="entry name" value="BRO FAMILY PROTEIN"/>
    <property type="match status" value="1"/>
</dbReference>
<keyword evidence="7" id="KW-1185">Reference proteome</keyword>
<dbReference type="GO" id="GO:0003677">
    <property type="term" value="F:DNA binding"/>
    <property type="evidence" value="ECO:0007669"/>
    <property type="project" value="InterPro"/>
</dbReference>
<dbReference type="RefSeq" id="WP_004276261.1">
    <property type="nucleotide sequence ID" value="NZ_JANKIR010000047.1"/>
</dbReference>
<dbReference type="CDD" id="cd00093">
    <property type="entry name" value="HTH_XRE"/>
    <property type="match status" value="1"/>
</dbReference>
<evidence type="ECO:0000313" key="7">
    <source>
        <dbReference type="Proteomes" id="UP000535305"/>
    </source>
</evidence>
<dbReference type="AlphaFoldDB" id="A0A381F3N9"/>
<keyword evidence="1" id="KW-0175">Coiled coil</keyword>
<evidence type="ECO:0000259" key="2">
    <source>
        <dbReference type="PROSITE" id="PS50943"/>
    </source>
</evidence>
<dbReference type="PROSITE" id="PS50943">
    <property type="entry name" value="HTH_CROC1"/>
    <property type="match status" value="1"/>
</dbReference>
<dbReference type="EMBL" id="UFUZ01000002">
    <property type="protein sequence ID" value="SUX41063.1"/>
    <property type="molecule type" value="Genomic_DNA"/>
</dbReference>
<evidence type="ECO:0000313" key="4">
    <source>
        <dbReference type="EMBL" id="EAJ1622836.1"/>
    </source>
</evidence>
<sequence length="281" mass="32982">MEDNSTKNQSLANNNNFQIFQREEKKLRIIKNESGEPLFCLKDICDSLEIQNNADIKNAILKEFEAPRLNLAPFQTQGEIQHFTMITEPQLYFMLMRSDKPKAREFRQWVINEVLPSIRKNRAYRLEFGLNDKAFRLEKELDKMKKVSKLKDELIEAKNNLIKTQEKLIKTAKKNKFLKKEYSKEKEENQAWNRTQAALAVGARLASVRKAENLKQIQMAKMLNTEARTYSYIEKDGKSPLRPEMMIILFKEFKVDLQWLITGEAIPTSKEVLNTMRVAFK</sequence>
<organism evidence="5 6">
    <name type="scientific">Campylobacter upsaliensis</name>
    <dbReference type="NCBI Taxonomy" id="28080"/>
    <lineage>
        <taxon>Bacteria</taxon>
        <taxon>Pseudomonadati</taxon>
        <taxon>Campylobacterota</taxon>
        <taxon>Epsilonproteobacteria</taxon>
        <taxon>Campylobacterales</taxon>
        <taxon>Campylobacteraceae</taxon>
        <taxon>Campylobacter</taxon>
    </lineage>
</organism>
<evidence type="ECO:0000313" key="5">
    <source>
        <dbReference type="EMBL" id="SUX41063.1"/>
    </source>
</evidence>
<reference evidence="4 7" key="1">
    <citation type="submission" date="2018-06" db="EMBL/GenBank/DDBJ databases">
        <authorList>
            <consortium name="PulseNet: The National Subtyping Network for Foodborne Disease Surveillance"/>
            <person name="Tarr C.L."/>
            <person name="Trees E."/>
            <person name="Katz L.S."/>
            <person name="Carleton-Romer H.A."/>
            <person name="Stroika S."/>
            <person name="Kucerova Z."/>
            <person name="Roache K.F."/>
            <person name="Sabol A.L."/>
            <person name="Besser J."/>
            <person name="Gerner-Smidt P."/>
        </authorList>
    </citation>
    <scope>NUCLEOTIDE SEQUENCE [LARGE SCALE GENOMIC DNA]</scope>
    <source>
        <strain evidence="4 7">PNUSAC003104</strain>
    </source>
</reference>
<dbReference type="Pfam" id="PF12844">
    <property type="entry name" value="HTH_19"/>
    <property type="match status" value="1"/>
</dbReference>
<feature type="coiled-coil region" evidence="1">
    <location>
        <begin position="137"/>
        <end position="195"/>
    </location>
</feature>
<dbReference type="SUPFAM" id="SSF47413">
    <property type="entry name" value="lambda repressor-like DNA-binding domains"/>
    <property type="match status" value="1"/>
</dbReference>
<accession>A0A381F3N9</accession>
<dbReference type="PROSITE" id="PS51750">
    <property type="entry name" value="BRO_N"/>
    <property type="match status" value="1"/>
</dbReference>
<protein>
    <submittedName>
        <fullName evidence="4">Helix-turn-helix domain-containing protein</fullName>
    </submittedName>
    <submittedName>
        <fullName evidence="5">Putative antirepressor, BRO family</fullName>
    </submittedName>
</protein>
<evidence type="ECO:0000259" key="3">
    <source>
        <dbReference type="PROSITE" id="PS51750"/>
    </source>
</evidence>
<dbReference type="Proteomes" id="UP000254161">
    <property type="component" value="Unassembled WGS sequence"/>
</dbReference>
<dbReference type="InterPro" id="IPR001387">
    <property type="entry name" value="Cro/C1-type_HTH"/>
</dbReference>
<gene>
    <name evidence="4" type="ORF">CT510_09360</name>
    <name evidence="5" type="ORF">NCTC12264_01881</name>
</gene>
<evidence type="ECO:0000313" key="6">
    <source>
        <dbReference type="Proteomes" id="UP000254161"/>
    </source>
</evidence>
<dbReference type="PANTHER" id="PTHR36180">
    <property type="entry name" value="DNA-BINDING PROTEIN-RELATED-RELATED"/>
    <property type="match status" value="1"/>
</dbReference>
<reference evidence="5 6" key="2">
    <citation type="submission" date="2018-06" db="EMBL/GenBank/DDBJ databases">
        <authorList>
            <consortium name="Pathogen Informatics"/>
            <person name="Doyle S."/>
        </authorList>
    </citation>
    <scope>NUCLEOTIDE SEQUENCE [LARGE SCALE GENOMIC DNA]</scope>
    <source>
        <strain evidence="5 6">NCTC12264</strain>
    </source>
</reference>
<dbReference type="Proteomes" id="UP000535305">
    <property type="component" value="Unassembled WGS sequence"/>
</dbReference>
<feature type="domain" description="Bro-N" evidence="3">
    <location>
        <begin position="14"/>
        <end position="122"/>
    </location>
</feature>
<dbReference type="SMART" id="SM00530">
    <property type="entry name" value="HTH_XRE"/>
    <property type="match status" value="1"/>
</dbReference>
<proteinExistence type="predicted"/>